<dbReference type="PROSITE" id="PS51318">
    <property type="entry name" value="TAT"/>
    <property type="match status" value="1"/>
</dbReference>
<dbReference type="InterPro" id="IPR019197">
    <property type="entry name" value="Biotin-prot_ligase_N"/>
</dbReference>
<proteinExistence type="predicted"/>
<dbReference type="OrthoDB" id="20888at2"/>
<dbReference type="Proteomes" id="UP000076512">
    <property type="component" value="Unassembled WGS sequence"/>
</dbReference>
<feature type="domain" description="Biotin-protein ligase N-terminal" evidence="1">
    <location>
        <begin position="38"/>
        <end position="131"/>
    </location>
</feature>
<evidence type="ECO:0000259" key="1">
    <source>
        <dbReference type="Pfam" id="PF09825"/>
    </source>
</evidence>
<sequence>MISRRTVLIGAAAAVAATAGGIGIAAYELQRPAPPLALVYRGPAASPGCPEAVAALLSSTATRLRVAYVGPHERLPMTAETLGRAAIFAQPGGGDVEQAWPRLRKQAAVVRDWVRGGGVYLGFCLGAYLAGKPGYDLIDGTATQYIGMPEATVSTTRDTTVAVTWRGRRSTLFFQDGPTFRMRSSTPSFVLATYPGGEPAALVTTYGRGRIGLTGPHPEADESWFHPPKLPSDGAIHPELGHDLIETTLATPVPAAPPAS</sequence>
<dbReference type="RefSeq" id="WP_082870773.1">
    <property type="nucleotide sequence ID" value="NZ_JABMCZ010000002.1"/>
</dbReference>
<evidence type="ECO:0000313" key="2">
    <source>
        <dbReference type="EMBL" id="KZM68636.1"/>
    </source>
</evidence>
<organism evidence="2 3">
    <name type="scientific">Nocardia terpenica</name>
    <dbReference type="NCBI Taxonomy" id="455432"/>
    <lineage>
        <taxon>Bacteria</taxon>
        <taxon>Bacillati</taxon>
        <taxon>Actinomycetota</taxon>
        <taxon>Actinomycetes</taxon>
        <taxon>Mycobacteriales</taxon>
        <taxon>Nocardiaceae</taxon>
        <taxon>Nocardia</taxon>
    </lineage>
</organism>
<dbReference type="SUPFAM" id="SSF52317">
    <property type="entry name" value="Class I glutamine amidotransferase-like"/>
    <property type="match status" value="1"/>
</dbReference>
<comment type="caution">
    <text evidence="2">The sequence shown here is derived from an EMBL/GenBank/DDBJ whole genome shotgun (WGS) entry which is preliminary data.</text>
</comment>
<reference evidence="2 3" key="1">
    <citation type="submission" date="2016-04" db="EMBL/GenBank/DDBJ databases">
        <authorList>
            <person name="Evans L.H."/>
            <person name="Alamgir A."/>
            <person name="Owens N."/>
            <person name="Weber N.D."/>
            <person name="Virtaneva K."/>
            <person name="Barbian K."/>
            <person name="Babar A."/>
            <person name="Rosenke K."/>
        </authorList>
    </citation>
    <scope>NUCLEOTIDE SEQUENCE [LARGE SCALE GENOMIC DNA]</scope>
    <source>
        <strain evidence="2 3">IFM 0406</strain>
    </source>
</reference>
<evidence type="ECO:0000313" key="3">
    <source>
        <dbReference type="Proteomes" id="UP000076512"/>
    </source>
</evidence>
<dbReference type="InterPro" id="IPR029062">
    <property type="entry name" value="Class_I_gatase-like"/>
</dbReference>
<keyword evidence="3" id="KW-1185">Reference proteome</keyword>
<dbReference type="AlphaFoldDB" id="A0A164HMB6"/>
<name>A0A164HMB6_9NOCA</name>
<gene>
    <name evidence="2" type="ORF">AWN90_12435</name>
</gene>
<dbReference type="EMBL" id="LWGR01000021">
    <property type="protein sequence ID" value="KZM68636.1"/>
    <property type="molecule type" value="Genomic_DNA"/>
</dbReference>
<dbReference type="InterPro" id="IPR006311">
    <property type="entry name" value="TAT_signal"/>
</dbReference>
<accession>A0A164HMB6</accession>
<dbReference type="Pfam" id="PF09825">
    <property type="entry name" value="BPL_N"/>
    <property type="match status" value="1"/>
</dbReference>
<dbReference type="STRING" id="455432.AWN90_12435"/>
<protein>
    <recommendedName>
        <fullName evidence="1">Biotin-protein ligase N-terminal domain-containing protein</fullName>
    </recommendedName>
</protein>